<keyword evidence="3" id="KW-1185">Reference proteome</keyword>
<feature type="transmembrane region" description="Helical" evidence="1">
    <location>
        <begin position="163"/>
        <end position="186"/>
    </location>
</feature>
<feature type="transmembrane region" description="Helical" evidence="1">
    <location>
        <begin position="325"/>
        <end position="342"/>
    </location>
</feature>
<feature type="transmembrane region" description="Helical" evidence="1">
    <location>
        <begin position="198"/>
        <end position="218"/>
    </location>
</feature>
<gene>
    <name evidence="2" type="ORF">WAX74_04120</name>
</gene>
<reference evidence="2 3" key="1">
    <citation type="submission" date="2024-01" db="EMBL/GenBank/DDBJ databases">
        <title>Seven novel Bacillus-like species.</title>
        <authorList>
            <person name="Liu G."/>
        </authorList>
    </citation>
    <scope>NUCLEOTIDE SEQUENCE [LARGE SCALE GENOMIC DNA]</scope>
    <source>
        <strain evidence="2 3">FJAT-51614</strain>
    </source>
</reference>
<sequence>MKNSKYFTVNYFSILVLLSLSILLVLCFNYFSVSNILLKIYKWHLVQPESVQGGLELIILFIIMILLIMSKASNRGKSFIILLLALIYLKLHQVLIPTITVFLYFEVILAFGRYILSRNKNYDFNEAGFRQHFDAFLVGISSWCLIALIFSGLSMGSFSDLRLLTFVIGIFCLFNLKGNLFFIDILKKFNNARKIEKFGFSYLLILILTQLAKSNTAIDYDSAWYGLRPELVLIGENSFFDNLGLTMFVHYYSKLYEFILIPISNLGDYSFILNSTTFMLLFLFTIIYSFFISLKVGSREAILMTCAIGSIPAITNMGSSAKTDIFFTVLFLLVAYYLWNWINSKNNVYFIFAIIGTLLCLHSKVTSFLYIPLLYSGLILIVFIYKYSVKDIFAIQRKELIELNFYMKLLVTTFIVFIGFCYRTYSLTGYPFYPFLGKVWNIIGFQVKYPFLENPQNILLTNTYSLKEVIQKWYNVWFNPGDYPLHVSVWPGNLTLFLFILFLILLIFKPKIAALHSKLLIFCIPLLLSRIYLVTITENGGDGNYYIPTMVLLSIGFVYAIFKIVNPKIKMFILVCILMFIPFQSTIMFVTHFSWSWGTSAFSYDLTKTDFETNSSKEIKFNIEGMKEINEYIKNNKEIVNCLGDGVEQTLNQLSCRFENIANLGSRYGNHNIVDNAENFIEYLNWANVRYLILPYENTGYAEHNGSQRVINIIKEIQTVKKIEDGRYYLLDLKNVDLDLVTRELANSQ</sequence>
<feature type="transmembrane region" description="Helical" evidence="1">
    <location>
        <begin position="545"/>
        <end position="565"/>
    </location>
</feature>
<feature type="transmembrane region" description="Helical" evidence="1">
    <location>
        <begin position="99"/>
        <end position="116"/>
    </location>
</feature>
<feature type="transmembrane region" description="Helical" evidence="1">
    <location>
        <begin position="515"/>
        <end position="533"/>
    </location>
</feature>
<evidence type="ECO:0000256" key="1">
    <source>
        <dbReference type="SAM" id="Phobius"/>
    </source>
</evidence>
<name>A0ABU8F1F2_9BACI</name>
<dbReference type="Proteomes" id="UP001364890">
    <property type="component" value="Unassembled WGS sequence"/>
</dbReference>
<feature type="transmembrane region" description="Helical" evidence="1">
    <location>
        <begin position="369"/>
        <end position="385"/>
    </location>
</feature>
<protein>
    <recommendedName>
        <fullName evidence="4">Glycosyltransferase RgtA/B/C/D-like domain-containing protein</fullName>
    </recommendedName>
</protein>
<feature type="transmembrane region" description="Helical" evidence="1">
    <location>
        <begin position="572"/>
        <end position="595"/>
    </location>
</feature>
<feature type="transmembrane region" description="Helical" evidence="1">
    <location>
        <begin position="271"/>
        <end position="294"/>
    </location>
</feature>
<proteinExistence type="predicted"/>
<keyword evidence="1" id="KW-0812">Transmembrane</keyword>
<evidence type="ECO:0000313" key="2">
    <source>
        <dbReference type="EMBL" id="MEI4768843.1"/>
    </source>
</evidence>
<accession>A0ABU8F1F2</accession>
<dbReference type="EMBL" id="JBAWSY010000002">
    <property type="protein sequence ID" value="MEI4768843.1"/>
    <property type="molecule type" value="Genomic_DNA"/>
</dbReference>
<feature type="transmembrane region" description="Helical" evidence="1">
    <location>
        <begin position="12"/>
        <end position="31"/>
    </location>
</feature>
<feature type="transmembrane region" description="Helical" evidence="1">
    <location>
        <begin position="405"/>
        <end position="425"/>
    </location>
</feature>
<dbReference type="RefSeq" id="WP_336496397.1">
    <property type="nucleotide sequence ID" value="NZ_JBAWSY010000002.1"/>
</dbReference>
<keyword evidence="1" id="KW-0472">Membrane</keyword>
<feature type="transmembrane region" description="Helical" evidence="1">
    <location>
        <begin position="489"/>
        <end position="508"/>
    </location>
</feature>
<evidence type="ECO:0000313" key="3">
    <source>
        <dbReference type="Proteomes" id="UP001364890"/>
    </source>
</evidence>
<evidence type="ECO:0008006" key="4">
    <source>
        <dbReference type="Google" id="ProtNLM"/>
    </source>
</evidence>
<feature type="transmembrane region" description="Helical" evidence="1">
    <location>
        <begin position="51"/>
        <end position="69"/>
    </location>
</feature>
<keyword evidence="1" id="KW-1133">Transmembrane helix</keyword>
<organism evidence="2 3">
    <name type="scientific">Psychrobacillus mangrovi</name>
    <dbReference type="NCBI Taxonomy" id="3117745"/>
    <lineage>
        <taxon>Bacteria</taxon>
        <taxon>Bacillati</taxon>
        <taxon>Bacillota</taxon>
        <taxon>Bacilli</taxon>
        <taxon>Bacillales</taxon>
        <taxon>Bacillaceae</taxon>
        <taxon>Psychrobacillus</taxon>
    </lineage>
</organism>
<comment type="caution">
    <text evidence="2">The sequence shown here is derived from an EMBL/GenBank/DDBJ whole genome shotgun (WGS) entry which is preliminary data.</text>
</comment>
<feature type="transmembrane region" description="Helical" evidence="1">
    <location>
        <begin position="136"/>
        <end position="157"/>
    </location>
</feature>